<gene>
    <name evidence="9" type="ORF">NLS_LOCUS8533</name>
</gene>
<dbReference type="Proteomes" id="UP000277928">
    <property type="component" value="Unassembled WGS sequence"/>
</dbReference>
<feature type="domain" description="FAD dependent oxidoreductase" evidence="8">
    <location>
        <begin position="79"/>
        <end position="444"/>
    </location>
</feature>
<dbReference type="CDD" id="cd23159">
    <property type="entry name" value="Prefoldin_URI1"/>
    <property type="match status" value="1"/>
</dbReference>
<dbReference type="GO" id="GO:0071949">
    <property type="term" value="F:FAD binding"/>
    <property type="evidence" value="ECO:0007669"/>
    <property type="project" value="InterPro"/>
</dbReference>
<evidence type="ECO:0000256" key="3">
    <source>
        <dbReference type="ARBA" id="ARBA00011695"/>
    </source>
</evidence>
<evidence type="ECO:0000256" key="6">
    <source>
        <dbReference type="ARBA" id="ARBA00023002"/>
    </source>
</evidence>
<evidence type="ECO:0000256" key="4">
    <source>
        <dbReference type="ARBA" id="ARBA00022630"/>
    </source>
</evidence>
<dbReference type="Pfam" id="PF02996">
    <property type="entry name" value="Prefoldin"/>
    <property type="match status" value="1"/>
</dbReference>
<dbReference type="PANTHER" id="PTHR11530">
    <property type="entry name" value="D-AMINO ACID OXIDASE"/>
    <property type="match status" value="1"/>
</dbReference>
<dbReference type="InterPro" id="IPR006076">
    <property type="entry name" value="FAD-dep_OxRdtase"/>
</dbReference>
<keyword evidence="10" id="KW-1185">Reference proteome</keyword>
<feature type="region of interest" description="Disordered" evidence="7">
    <location>
        <begin position="876"/>
        <end position="912"/>
    </location>
</feature>
<comment type="similarity">
    <text evidence="2">Belongs to the DAMOX/DASOX family.</text>
</comment>
<dbReference type="InterPro" id="IPR009053">
    <property type="entry name" value="Prefoldin"/>
</dbReference>
<proteinExistence type="inferred from homology"/>
<evidence type="ECO:0000256" key="5">
    <source>
        <dbReference type="ARBA" id="ARBA00022827"/>
    </source>
</evidence>
<reference evidence="9 10" key="1">
    <citation type="submission" date="2018-08" db="EMBL/GenBank/DDBJ databases">
        <authorList>
            <person name="Laetsch R D."/>
            <person name="Stevens L."/>
            <person name="Kumar S."/>
            <person name="Blaxter L. M."/>
        </authorList>
    </citation>
    <scope>NUCLEOTIDE SEQUENCE [LARGE SCALE GENOMIC DNA]</scope>
</reference>
<dbReference type="InterPro" id="IPR004127">
    <property type="entry name" value="Prefoldin_subunit_alpha"/>
</dbReference>
<protein>
    <recommendedName>
        <fullName evidence="8">FAD dependent oxidoreductase domain-containing protein</fullName>
    </recommendedName>
</protein>
<dbReference type="SUPFAM" id="SSF46579">
    <property type="entry name" value="Prefoldin"/>
    <property type="match status" value="1"/>
</dbReference>
<dbReference type="Gene3D" id="1.10.287.370">
    <property type="match status" value="1"/>
</dbReference>
<dbReference type="Gene3D" id="3.30.9.10">
    <property type="entry name" value="D-Amino Acid Oxidase, subunit A, domain 2"/>
    <property type="match status" value="1"/>
</dbReference>
<dbReference type="EMBL" id="UYRX01001099">
    <property type="protein sequence ID" value="VDK88169.1"/>
    <property type="molecule type" value="Genomic_DNA"/>
</dbReference>
<dbReference type="GO" id="GO:0003884">
    <property type="term" value="F:D-amino-acid oxidase activity"/>
    <property type="evidence" value="ECO:0007669"/>
    <property type="project" value="InterPro"/>
</dbReference>
<dbReference type="STRING" id="42156.A0A3P6TXR7"/>
<keyword evidence="5" id="KW-0274">FAD</keyword>
<accession>A0A3P6TXR7</accession>
<dbReference type="Pfam" id="PF01266">
    <property type="entry name" value="DAO"/>
    <property type="match status" value="1"/>
</dbReference>
<sequence length="912" mass="104084">MKAFPPSFLLIDPSLNQIRSVKITVIKIGTHSFFSPLRYLHEIFERYESAGATYRNAYRKQILFEVVVDSWKSKGGVPIAIIGEGVVGVSSALALIERDRSLNITVFHDVPFEQTVSFGPAGLFRVDTLQNRAYGKRSFRRYTKLFREYGGEVSGVNLLSGHILSANLTELVEQDEIYGDIVYNFRYLREKEMQQFADQGNHVFAIHFTTFTTEGGKYVPWMKNQLLAKGVRFVRRHVNTVRDLFDEFDIIVNCAGLNGGKVADDGDHKNMFPIRGIIFEVNATWHKHFLYKRFDTFSIPTTDKVFIGSVKQAGRDDLEITLADRTDILNRYYRLHPAIKRKKNYGKSNSDLTLSHSFRFIEAYLMREGVESSELNGAAILNEWSGLRPGRKGGIRLEMTTIRFPVPKLERTSDERVIKVVHNYGHGGHGLSLSWGCAETVADLILGSSIMDGTGEICPVSKDHECIEASKVRRMKEAIDKEITLCDREIAKRKEEIESYEKLQKHLENLPKKLIHNVNVPLGRVGFMPGRVVHTNKVMILLGDNYFAVCSCFHACEIIERRISFIQKSINDFEEQRKRVLIQMNLGSELFNLEREQVEIREPLDEAKYEEEMKFRHMRKKGHISEKREGRLNTEEDFEQKSEKLTDVKHAAETINKLENAKYLCTKTVEKLSGVSDYDEGITERFDEKIENFAADYQKLLERLDELERQEEEAGELENDCSFSSSLDSDDFPLKNKEAATSGASLGKIQTVKRMETTQNEEESITQIVLGEANNESQKKRRTVRFKSEDEAYSASTTPISSPDSEAPLHENEPKIIINEDPCFSCPFPRSILRNFNEKSPVDVDALAASESKNRKEILPISEEVFTGKVLERHAPIDNDTQITEPTPIVMPSKGGSPRRVSRFKMSRAHLD</sequence>
<dbReference type="Gene3D" id="3.40.50.720">
    <property type="entry name" value="NAD(P)-binding Rossmann-like Domain"/>
    <property type="match status" value="1"/>
</dbReference>
<dbReference type="AlphaFoldDB" id="A0A3P6TXR7"/>
<evidence type="ECO:0000256" key="7">
    <source>
        <dbReference type="SAM" id="MobiDB-lite"/>
    </source>
</evidence>
<feature type="region of interest" description="Disordered" evidence="7">
    <location>
        <begin position="710"/>
        <end position="735"/>
    </location>
</feature>
<dbReference type="SUPFAM" id="SSF54373">
    <property type="entry name" value="FAD-linked reductases, C-terminal domain"/>
    <property type="match status" value="1"/>
</dbReference>
<dbReference type="InterPro" id="IPR006181">
    <property type="entry name" value="D-amino_acid_oxidase_CS"/>
</dbReference>
<evidence type="ECO:0000313" key="10">
    <source>
        <dbReference type="Proteomes" id="UP000277928"/>
    </source>
</evidence>
<feature type="compositionally biased region" description="Polar residues" evidence="7">
    <location>
        <begin position="794"/>
        <end position="804"/>
    </location>
</feature>
<dbReference type="InterPro" id="IPR023209">
    <property type="entry name" value="DAO"/>
</dbReference>
<evidence type="ECO:0000256" key="1">
    <source>
        <dbReference type="ARBA" id="ARBA00001974"/>
    </source>
</evidence>
<organism evidence="9 10">
    <name type="scientific">Litomosoides sigmodontis</name>
    <name type="common">Filarial nematode worm</name>
    <dbReference type="NCBI Taxonomy" id="42156"/>
    <lineage>
        <taxon>Eukaryota</taxon>
        <taxon>Metazoa</taxon>
        <taxon>Ecdysozoa</taxon>
        <taxon>Nematoda</taxon>
        <taxon>Chromadorea</taxon>
        <taxon>Rhabditida</taxon>
        <taxon>Spirurina</taxon>
        <taxon>Spiruromorpha</taxon>
        <taxon>Filarioidea</taxon>
        <taxon>Onchocercidae</taxon>
        <taxon>Litomosoides</taxon>
    </lineage>
</organism>
<evidence type="ECO:0000256" key="2">
    <source>
        <dbReference type="ARBA" id="ARBA00006730"/>
    </source>
</evidence>
<keyword evidence="4" id="KW-0285">Flavoprotein</keyword>
<dbReference type="GO" id="GO:0005737">
    <property type="term" value="C:cytoplasm"/>
    <property type="evidence" value="ECO:0007669"/>
    <property type="project" value="TreeGrafter"/>
</dbReference>
<keyword evidence="6" id="KW-0560">Oxidoreductase</keyword>
<name>A0A3P6TXR7_LITSI</name>
<dbReference type="PANTHER" id="PTHR11530:SF28">
    <property type="entry name" value="D-ASPARTATE OXIDASE 1"/>
    <property type="match status" value="1"/>
</dbReference>
<dbReference type="SUPFAM" id="SSF51971">
    <property type="entry name" value="Nucleotide-binding domain"/>
    <property type="match status" value="1"/>
</dbReference>
<evidence type="ECO:0000259" key="8">
    <source>
        <dbReference type="Pfam" id="PF01266"/>
    </source>
</evidence>
<dbReference type="PROSITE" id="PS00677">
    <property type="entry name" value="DAO"/>
    <property type="match status" value="1"/>
</dbReference>
<feature type="compositionally biased region" description="Basic residues" evidence="7">
    <location>
        <begin position="900"/>
        <end position="912"/>
    </location>
</feature>
<feature type="compositionally biased region" description="Acidic residues" evidence="7">
    <location>
        <begin position="710"/>
        <end position="719"/>
    </location>
</feature>
<comment type="cofactor">
    <cofactor evidence="1">
        <name>FAD</name>
        <dbReference type="ChEBI" id="CHEBI:57692"/>
    </cofactor>
</comment>
<dbReference type="OrthoDB" id="2015447at2759"/>
<dbReference type="GO" id="GO:0019478">
    <property type="term" value="P:D-amino acid catabolic process"/>
    <property type="evidence" value="ECO:0007669"/>
    <property type="project" value="TreeGrafter"/>
</dbReference>
<comment type="subunit">
    <text evidence="3">Heterohexamer of two PFD-alpha type and four PFD-beta type subunits.</text>
</comment>
<evidence type="ECO:0000313" key="9">
    <source>
        <dbReference type="EMBL" id="VDK88169.1"/>
    </source>
</evidence>
<feature type="region of interest" description="Disordered" evidence="7">
    <location>
        <begin position="776"/>
        <end position="809"/>
    </location>
</feature>